<evidence type="ECO:0000256" key="3">
    <source>
        <dbReference type="ARBA" id="ARBA00022737"/>
    </source>
</evidence>
<keyword evidence="6" id="KW-0539">Nucleus</keyword>
<feature type="region of interest" description="Disordered" evidence="8">
    <location>
        <begin position="102"/>
        <end position="179"/>
    </location>
</feature>
<feature type="compositionally biased region" description="Polar residues" evidence="8">
    <location>
        <begin position="163"/>
        <end position="179"/>
    </location>
</feature>
<evidence type="ECO:0000256" key="5">
    <source>
        <dbReference type="ARBA" id="ARBA00022833"/>
    </source>
</evidence>
<dbReference type="InterPro" id="IPR050527">
    <property type="entry name" value="Snail/Krueppel_Znf"/>
</dbReference>
<evidence type="ECO:0000256" key="7">
    <source>
        <dbReference type="PROSITE-ProRule" id="PRU00042"/>
    </source>
</evidence>
<dbReference type="PROSITE" id="PS50157">
    <property type="entry name" value="ZINC_FINGER_C2H2_2"/>
    <property type="match status" value="2"/>
</dbReference>
<evidence type="ECO:0000259" key="9">
    <source>
        <dbReference type="PROSITE" id="PS50157"/>
    </source>
</evidence>
<feature type="domain" description="C2H2-type" evidence="9">
    <location>
        <begin position="207"/>
        <end position="237"/>
    </location>
</feature>
<dbReference type="Proteomes" id="UP000275385">
    <property type="component" value="Unassembled WGS sequence"/>
</dbReference>
<proteinExistence type="predicted"/>
<dbReference type="Gene3D" id="3.30.160.60">
    <property type="entry name" value="Classic Zinc Finger"/>
    <property type="match status" value="2"/>
</dbReference>
<reference evidence="10 11" key="1">
    <citation type="submission" date="2018-08" db="EMBL/GenBank/DDBJ databases">
        <title>Draft genome of the lignicolous fungus Coniochaeta pulveracea.</title>
        <authorList>
            <person name="Borstlap C.J."/>
            <person name="De Witt R.N."/>
            <person name="Botha A."/>
            <person name="Volschenk H."/>
        </authorList>
    </citation>
    <scope>NUCLEOTIDE SEQUENCE [LARGE SCALE GENOMIC DNA]</scope>
    <source>
        <strain evidence="10 11">CAB683</strain>
    </source>
</reference>
<dbReference type="STRING" id="177199.A0A420Y907"/>
<dbReference type="PANTHER" id="PTHR24388:SF54">
    <property type="entry name" value="PROTEIN ESCARGOT"/>
    <property type="match status" value="1"/>
</dbReference>
<dbReference type="GO" id="GO:0000981">
    <property type="term" value="F:DNA-binding transcription factor activity, RNA polymerase II-specific"/>
    <property type="evidence" value="ECO:0007669"/>
    <property type="project" value="TreeGrafter"/>
</dbReference>
<gene>
    <name evidence="10" type="ORF">DL546_007043</name>
</gene>
<dbReference type="GO" id="GO:0000978">
    <property type="term" value="F:RNA polymerase II cis-regulatory region sequence-specific DNA binding"/>
    <property type="evidence" value="ECO:0007669"/>
    <property type="project" value="TreeGrafter"/>
</dbReference>
<evidence type="ECO:0000256" key="1">
    <source>
        <dbReference type="ARBA" id="ARBA00004123"/>
    </source>
</evidence>
<organism evidence="10 11">
    <name type="scientific">Coniochaeta pulveracea</name>
    <dbReference type="NCBI Taxonomy" id="177199"/>
    <lineage>
        <taxon>Eukaryota</taxon>
        <taxon>Fungi</taxon>
        <taxon>Dikarya</taxon>
        <taxon>Ascomycota</taxon>
        <taxon>Pezizomycotina</taxon>
        <taxon>Sordariomycetes</taxon>
        <taxon>Sordariomycetidae</taxon>
        <taxon>Coniochaetales</taxon>
        <taxon>Coniochaetaceae</taxon>
        <taxon>Coniochaeta</taxon>
    </lineage>
</organism>
<evidence type="ECO:0000256" key="8">
    <source>
        <dbReference type="SAM" id="MobiDB-lite"/>
    </source>
</evidence>
<evidence type="ECO:0000313" key="11">
    <source>
        <dbReference type="Proteomes" id="UP000275385"/>
    </source>
</evidence>
<sequence length="306" mass="34045">MKATTRSELDYNVRQKLAALNVPSPIGTGPAPDTLSHPSQQTPDPTPEPDSETFVERDIQPAIYTELPWSSAPDVDINRLDTNMAHDHDSYLDADVVMGASENWGPPASGETSTPDQRYHTPYSMPTPDVQSIPPSQPVTPYLGGLSPSSSADSSARGHNRRVSGQTNPGSERTSQSPGNFACHECDRVFDQLHKLHHHTRYHDRPHKCTYDKCGQAFGTKTHLERHVNDKHDNTKRFYCYYPKCPYGPQGKGFPRKDNWRRHMQNKHNEHNPPEPQAVESVGGQNMGYVDVLEAQLGAGHGQLPV</sequence>
<dbReference type="PANTHER" id="PTHR24388">
    <property type="entry name" value="ZINC FINGER PROTEIN"/>
    <property type="match status" value="1"/>
</dbReference>
<evidence type="ECO:0000256" key="2">
    <source>
        <dbReference type="ARBA" id="ARBA00022723"/>
    </source>
</evidence>
<comment type="subcellular location">
    <subcellularLocation>
        <location evidence="1">Nucleus</location>
    </subcellularLocation>
</comment>
<dbReference type="OrthoDB" id="6365676at2759"/>
<dbReference type="PROSITE" id="PS00028">
    <property type="entry name" value="ZINC_FINGER_C2H2_1"/>
    <property type="match status" value="2"/>
</dbReference>
<keyword evidence="4 7" id="KW-0863">Zinc-finger</keyword>
<keyword evidence="5" id="KW-0862">Zinc</keyword>
<keyword evidence="3" id="KW-0677">Repeat</keyword>
<dbReference type="EMBL" id="QVQW01000032">
    <property type="protein sequence ID" value="RKU44343.1"/>
    <property type="molecule type" value="Genomic_DNA"/>
</dbReference>
<dbReference type="AlphaFoldDB" id="A0A420Y907"/>
<keyword evidence="2" id="KW-0479">Metal-binding</keyword>
<feature type="domain" description="C2H2-type" evidence="9">
    <location>
        <begin position="181"/>
        <end position="208"/>
    </location>
</feature>
<dbReference type="GO" id="GO:0005634">
    <property type="term" value="C:nucleus"/>
    <property type="evidence" value="ECO:0007669"/>
    <property type="project" value="UniProtKB-SubCell"/>
</dbReference>
<evidence type="ECO:0000256" key="6">
    <source>
        <dbReference type="ARBA" id="ARBA00023242"/>
    </source>
</evidence>
<evidence type="ECO:0000313" key="10">
    <source>
        <dbReference type="EMBL" id="RKU44343.1"/>
    </source>
</evidence>
<dbReference type="InterPro" id="IPR013087">
    <property type="entry name" value="Znf_C2H2_type"/>
</dbReference>
<dbReference type="SMART" id="SM00355">
    <property type="entry name" value="ZnF_C2H2"/>
    <property type="match status" value="3"/>
</dbReference>
<keyword evidence="11" id="KW-1185">Reference proteome</keyword>
<dbReference type="GO" id="GO:0008270">
    <property type="term" value="F:zinc ion binding"/>
    <property type="evidence" value="ECO:0007669"/>
    <property type="project" value="UniProtKB-KW"/>
</dbReference>
<protein>
    <recommendedName>
        <fullName evidence="9">C2H2-type domain-containing protein</fullName>
    </recommendedName>
</protein>
<dbReference type="SUPFAM" id="SSF57667">
    <property type="entry name" value="beta-beta-alpha zinc fingers"/>
    <property type="match status" value="1"/>
</dbReference>
<dbReference type="Pfam" id="PF00096">
    <property type="entry name" value="zf-C2H2"/>
    <property type="match status" value="1"/>
</dbReference>
<dbReference type="InterPro" id="IPR036236">
    <property type="entry name" value="Znf_C2H2_sf"/>
</dbReference>
<evidence type="ECO:0000256" key="4">
    <source>
        <dbReference type="ARBA" id="ARBA00022771"/>
    </source>
</evidence>
<accession>A0A420Y907</accession>
<comment type="caution">
    <text evidence="10">The sequence shown here is derived from an EMBL/GenBank/DDBJ whole genome shotgun (WGS) entry which is preliminary data.</text>
</comment>
<feature type="region of interest" description="Disordered" evidence="8">
    <location>
        <begin position="20"/>
        <end position="53"/>
    </location>
</feature>
<name>A0A420Y907_9PEZI</name>